<reference evidence="1" key="1">
    <citation type="submission" date="2021-06" db="EMBL/GenBank/DDBJ databases">
        <authorList>
            <person name="Kallberg Y."/>
            <person name="Tangrot J."/>
            <person name="Rosling A."/>
        </authorList>
    </citation>
    <scope>NUCLEOTIDE SEQUENCE</scope>
    <source>
        <strain evidence="1">BR232B</strain>
    </source>
</reference>
<dbReference type="EMBL" id="CAJVPI010000375">
    <property type="protein sequence ID" value="CAG8526976.1"/>
    <property type="molecule type" value="Genomic_DNA"/>
</dbReference>
<dbReference type="Proteomes" id="UP000789739">
    <property type="component" value="Unassembled WGS sequence"/>
</dbReference>
<organism evidence="1 2">
    <name type="scientific">Paraglomus brasilianum</name>
    <dbReference type="NCBI Taxonomy" id="144538"/>
    <lineage>
        <taxon>Eukaryota</taxon>
        <taxon>Fungi</taxon>
        <taxon>Fungi incertae sedis</taxon>
        <taxon>Mucoromycota</taxon>
        <taxon>Glomeromycotina</taxon>
        <taxon>Glomeromycetes</taxon>
        <taxon>Paraglomerales</taxon>
        <taxon>Paraglomeraceae</taxon>
        <taxon>Paraglomus</taxon>
    </lineage>
</organism>
<dbReference type="AlphaFoldDB" id="A0A9N9AFR4"/>
<sequence length="99" mass="11086">MANTKTNFEDFLQFLEDNDLAVTITGLQGPWVIHDSSTREYFELTAKIDIAILDGEHQYLKVKAEIHDATLIQDPIFLAAKAFSLSSRFLSKLSSPIAV</sequence>
<accession>A0A9N9AFR4</accession>
<protein>
    <submittedName>
        <fullName evidence="1">2177_t:CDS:1</fullName>
    </submittedName>
</protein>
<evidence type="ECO:0000313" key="2">
    <source>
        <dbReference type="Proteomes" id="UP000789739"/>
    </source>
</evidence>
<name>A0A9N9AFR4_9GLOM</name>
<proteinExistence type="predicted"/>
<comment type="caution">
    <text evidence="1">The sequence shown here is derived from an EMBL/GenBank/DDBJ whole genome shotgun (WGS) entry which is preliminary data.</text>
</comment>
<keyword evidence="2" id="KW-1185">Reference proteome</keyword>
<evidence type="ECO:0000313" key="1">
    <source>
        <dbReference type="EMBL" id="CAG8526976.1"/>
    </source>
</evidence>
<gene>
    <name evidence="1" type="ORF">PBRASI_LOCUS3917</name>
</gene>